<keyword evidence="2" id="KW-0472">Membrane</keyword>
<protein>
    <submittedName>
        <fullName evidence="3">Uncharacterized protein</fullName>
    </submittedName>
</protein>
<dbReference type="EMBL" id="LR792683">
    <property type="protein sequence ID" value="CAB3393580.1"/>
    <property type="molecule type" value="Genomic_DNA"/>
</dbReference>
<sequence length="53" mass="5960">MPLSYTEGMVIGAIFFVLVLAFVIFFTLEMPPVSSSRRQSRMDEPGPPRQPES</sequence>
<organism evidence="3 4">
    <name type="scientific">Kyrpidia spormannii</name>
    <dbReference type="NCBI Taxonomy" id="2055160"/>
    <lineage>
        <taxon>Bacteria</taxon>
        <taxon>Bacillati</taxon>
        <taxon>Bacillota</taxon>
        <taxon>Bacilli</taxon>
        <taxon>Bacillales</taxon>
        <taxon>Alicyclobacillaceae</taxon>
        <taxon>Kyrpidia</taxon>
    </lineage>
</organism>
<feature type="region of interest" description="Disordered" evidence="1">
    <location>
        <begin position="33"/>
        <end position="53"/>
    </location>
</feature>
<evidence type="ECO:0000256" key="1">
    <source>
        <dbReference type="SAM" id="MobiDB-lite"/>
    </source>
</evidence>
<feature type="compositionally biased region" description="Basic and acidic residues" evidence="1">
    <location>
        <begin position="40"/>
        <end position="53"/>
    </location>
</feature>
<evidence type="ECO:0000313" key="3">
    <source>
        <dbReference type="EMBL" id="CAB3393580.1"/>
    </source>
</evidence>
<name>A0A6F9E9R0_9BACL</name>
<dbReference type="AlphaFoldDB" id="A0A6F9E9R0"/>
<dbReference type="Proteomes" id="UP000502196">
    <property type="component" value="Chromosome"/>
</dbReference>
<feature type="transmembrane region" description="Helical" evidence="2">
    <location>
        <begin position="6"/>
        <end position="28"/>
    </location>
</feature>
<reference evidence="3 4" key="1">
    <citation type="submission" date="2020-04" db="EMBL/GenBank/DDBJ databases">
        <authorList>
            <person name="Hogendoorn C."/>
        </authorList>
    </citation>
    <scope>NUCLEOTIDE SEQUENCE [LARGE SCALE GENOMIC DNA]</scope>
    <source>
        <strain evidence="3">COOX1</strain>
    </source>
</reference>
<evidence type="ECO:0000313" key="4">
    <source>
        <dbReference type="Proteomes" id="UP000502196"/>
    </source>
</evidence>
<gene>
    <name evidence="3" type="ORF">COOX1_1980</name>
</gene>
<evidence type="ECO:0000256" key="2">
    <source>
        <dbReference type="SAM" id="Phobius"/>
    </source>
</evidence>
<keyword evidence="2" id="KW-0812">Transmembrane</keyword>
<keyword evidence="2" id="KW-1133">Transmembrane helix</keyword>
<accession>A0A6F9E9R0</accession>
<proteinExistence type="predicted"/>